<accession>A0ABD0X078</accession>
<evidence type="ECO:0000256" key="1">
    <source>
        <dbReference type="ARBA" id="ARBA00004141"/>
    </source>
</evidence>
<organism evidence="7 8">
    <name type="scientific">Umbra pygmaea</name>
    <name type="common">Eastern mudminnow</name>
    <dbReference type="NCBI Taxonomy" id="75934"/>
    <lineage>
        <taxon>Eukaryota</taxon>
        <taxon>Metazoa</taxon>
        <taxon>Chordata</taxon>
        <taxon>Craniata</taxon>
        <taxon>Vertebrata</taxon>
        <taxon>Euteleostomi</taxon>
        <taxon>Actinopterygii</taxon>
        <taxon>Neopterygii</taxon>
        <taxon>Teleostei</taxon>
        <taxon>Protacanthopterygii</taxon>
        <taxon>Esociformes</taxon>
        <taxon>Umbridae</taxon>
        <taxon>Umbra</taxon>
    </lineage>
</organism>
<evidence type="ECO:0000256" key="4">
    <source>
        <dbReference type="ARBA" id="ARBA00022989"/>
    </source>
</evidence>
<comment type="subcellular location">
    <subcellularLocation>
        <location evidence="1">Membrane</location>
        <topology evidence="1">Multi-pass membrane protein</topology>
    </subcellularLocation>
</comment>
<feature type="transmembrane region" description="Helical" evidence="6">
    <location>
        <begin position="47"/>
        <end position="68"/>
    </location>
</feature>
<reference evidence="7 8" key="1">
    <citation type="submission" date="2024-06" db="EMBL/GenBank/DDBJ databases">
        <authorList>
            <person name="Pan Q."/>
            <person name="Wen M."/>
            <person name="Jouanno E."/>
            <person name="Zahm M."/>
            <person name="Klopp C."/>
            <person name="Cabau C."/>
            <person name="Louis A."/>
            <person name="Berthelot C."/>
            <person name="Parey E."/>
            <person name="Roest Crollius H."/>
            <person name="Montfort J."/>
            <person name="Robinson-Rechavi M."/>
            <person name="Bouchez O."/>
            <person name="Lampietro C."/>
            <person name="Lopez Roques C."/>
            <person name="Donnadieu C."/>
            <person name="Postlethwait J."/>
            <person name="Bobe J."/>
            <person name="Verreycken H."/>
            <person name="Guiguen Y."/>
        </authorList>
    </citation>
    <scope>NUCLEOTIDE SEQUENCE [LARGE SCALE GENOMIC DNA]</scope>
    <source>
        <strain evidence="7">Up_M1</strain>
        <tissue evidence="7">Testis</tissue>
    </source>
</reference>
<evidence type="ECO:0008006" key="9">
    <source>
        <dbReference type="Google" id="ProtNLM"/>
    </source>
</evidence>
<name>A0ABD0X078_UMBPY</name>
<evidence type="ECO:0000256" key="6">
    <source>
        <dbReference type="SAM" id="Phobius"/>
    </source>
</evidence>
<dbReference type="PANTHER" id="PTHR23320">
    <property type="entry name" value="MEMBRANE-SPANNING 4-DOMAINS SUBFAMILY A MS4A -RELATED"/>
    <property type="match status" value="1"/>
</dbReference>
<evidence type="ECO:0000313" key="8">
    <source>
        <dbReference type="Proteomes" id="UP001557470"/>
    </source>
</evidence>
<protein>
    <recommendedName>
        <fullName evidence="9">Membrane-spanning 4-domains subfamily A member 4A-like</fullName>
    </recommendedName>
</protein>
<comment type="similarity">
    <text evidence="2">Belongs to the MS4A family.</text>
</comment>
<feature type="transmembrane region" description="Helical" evidence="6">
    <location>
        <begin position="112"/>
        <end position="131"/>
    </location>
</feature>
<keyword evidence="4 6" id="KW-1133">Transmembrane helix</keyword>
<proteinExistence type="inferred from homology"/>
<evidence type="ECO:0000256" key="2">
    <source>
        <dbReference type="ARBA" id="ARBA00009565"/>
    </source>
</evidence>
<comment type="caution">
    <text evidence="7">The sequence shown here is derived from an EMBL/GenBank/DDBJ whole genome shotgun (WGS) entry which is preliminary data.</text>
</comment>
<dbReference type="InterPro" id="IPR007237">
    <property type="entry name" value="CD20-like"/>
</dbReference>
<evidence type="ECO:0000256" key="5">
    <source>
        <dbReference type="ARBA" id="ARBA00023136"/>
    </source>
</evidence>
<dbReference type="Pfam" id="PF04103">
    <property type="entry name" value="CD20"/>
    <property type="match status" value="1"/>
</dbReference>
<keyword evidence="3 6" id="KW-0812">Transmembrane</keyword>
<sequence length="237" mass="25277">MTTSVTTLTNGEVVITTRVTGVISSPYSHGQDVSSIQERFRVGNPKALGTIQIMIGLMILLNGIVMALSRYPDSIGVYGGIFVWGSIIYIIAGSLTVAADNHLNKCLVKGSLGMNVVATVTAHIGVILYSFDTAGILNRCYGTVDCYDFEVRSRGISGVLLVLSLLELIVSIFVSAFACKAICRCCRSDPVQVLLVGNQIPLAQDGKMNPGNAAYRTEDVYQDLAGPSTDNYNTLGV</sequence>
<dbReference type="PANTHER" id="PTHR23320:SF128">
    <property type="entry name" value="MEMBRANE-SPANNING 4-DOMAINS SUBFAMILY A MEMBER 4A"/>
    <property type="match status" value="1"/>
</dbReference>
<keyword evidence="8" id="KW-1185">Reference proteome</keyword>
<feature type="transmembrane region" description="Helical" evidence="6">
    <location>
        <begin position="159"/>
        <end position="178"/>
    </location>
</feature>
<dbReference type="AlphaFoldDB" id="A0ABD0X078"/>
<evidence type="ECO:0000313" key="7">
    <source>
        <dbReference type="EMBL" id="KAL0992604.1"/>
    </source>
</evidence>
<evidence type="ECO:0000256" key="3">
    <source>
        <dbReference type="ARBA" id="ARBA00022692"/>
    </source>
</evidence>
<dbReference type="InterPro" id="IPR030417">
    <property type="entry name" value="MS4A"/>
</dbReference>
<dbReference type="EMBL" id="JAGEUA010000003">
    <property type="protein sequence ID" value="KAL0992604.1"/>
    <property type="molecule type" value="Genomic_DNA"/>
</dbReference>
<feature type="transmembrane region" description="Helical" evidence="6">
    <location>
        <begin position="75"/>
        <end position="92"/>
    </location>
</feature>
<dbReference type="GO" id="GO:0016020">
    <property type="term" value="C:membrane"/>
    <property type="evidence" value="ECO:0007669"/>
    <property type="project" value="UniProtKB-SubCell"/>
</dbReference>
<dbReference type="Proteomes" id="UP001557470">
    <property type="component" value="Unassembled WGS sequence"/>
</dbReference>
<keyword evidence="5 6" id="KW-0472">Membrane</keyword>
<gene>
    <name evidence="7" type="ORF">UPYG_G00095610</name>
</gene>